<dbReference type="Pfam" id="PF00078">
    <property type="entry name" value="RVT_1"/>
    <property type="match status" value="1"/>
</dbReference>
<dbReference type="EMBL" id="BAABME010007526">
    <property type="protein sequence ID" value="GAA0171101.1"/>
    <property type="molecule type" value="Genomic_DNA"/>
</dbReference>
<dbReference type="Proteomes" id="UP001454036">
    <property type="component" value="Unassembled WGS sequence"/>
</dbReference>
<evidence type="ECO:0000313" key="3">
    <source>
        <dbReference type="Proteomes" id="UP001454036"/>
    </source>
</evidence>
<protein>
    <recommendedName>
        <fullName evidence="1">Reverse transcriptase domain-containing protein</fullName>
    </recommendedName>
</protein>
<gene>
    <name evidence="2" type="ORF">LIER_25216</name>
</gene>
<comment type="caution">
    <text evidence="2">The sequence shown here is derived from an EMBL/GenBank/DDBJ whole genome shotgun (WGS) entry which is preliminary data.</text>
</comment>
<sequence>MLSLCSFGSPHYCLVYSMQLGARTHGYFYSSRGLRQGDPLFPYFFIIAVDVFNELMMYESRNLDFVFHPKCRELGVTTLCFADDMFVVCRAHEKTMQIVTNALKEFGEMAGLKPNLEKSTSYIAGLLEAKAMQLSHVMGISLEKLPIKYLGIPLITKQLRYADCRSLIDGIREKLEVWGNKHLSFAGSLVLINTIIFGKESYWCQSLLLFAGEEIKED</sequence>
<evidence type="ECO:0000259" key="1">
    <source>
        <dbReference type="PROSITE" id="PS50878"/>
    </source>
</evidence>
<dbReference type="PANTHER" id="PTHR33116:SF80">
    <property type="entry name" value="REVERSE TRANSCRIPTASE ZINC-BINDING DOMAIN-CONTAINING PROTEIN"/>
    <property type="match status" value="1"/>
</dbReference>
<feature type="domain" description="Reverse transcriptase" evidence="1">
    <location>
        <begin position="1"/>
        <end position="154"/>
    </location>
</feature>
<accession>A0AAV3R631</accession>
<evidence type="ECO:0000313" key="2">
    <source>
        <dbReference type="EMBL" id="GAA0171101.1"/>
    </source>
</evidence>
<dbReference type="PROSITE" id="PS50878">
    <property type="entry name" value="RT_POL"/>
    <property type="match status" value="1"/>
</dbReference>
<reference evidence="2 3" key="1">
    <citation type="submission" date="2024-01" db="EMBL/GenBank/DDBJ databases">
        <title>The complete chloroplast genome sequence of Lithospermum erythrorhizon: insights into the phylogenetic relationship among Boraginaceae species and the maternal lineages of purple gromwells.</title>
        <authorList>
            <person name="Okada T."/>
            <person name="Watanabe K."/>
        </authorList>
    </citation>
    <scope>NUCLEOTIDE SEQUENCE [LARGE SCALE GENOMIC DNA]</scope>
</reference>
<dbReference type="InterPro" id="IPR000477">
    <property type="entry name" value="RT_dom"/>
</dbReference>
<name>A0AAV3R631_LITER</name>
<organism evidence="2 3">
    <name type="scientific">Lithospermum erythrorhizon</name>
    <name type="common">Purple gromwell</name>
    <name type="synonym">Lithospermum officinale var. erythrorhizon</name>
    <dbReference type="NCBI Taxonomy" id="34254"/>
    <lineage>
        <taxon>Eukaryota</taxon>
        <taxon>Viridiplantae</taxon>
        <taxon>Streptophyta</taxon>
        <taxon>Embryophyta</taxon>
        <taxon>Tracheophyta</taxon>
        <taxon>Spermatophyta</taxon>
        <taxon>Magnoliopsida</taxon>
        <taxon>eudicotyledons</taxon>
        <taxon>Gunneridae</taxon>
        <taxon>Pentapetalae</taxon>
        <taxon>asterids</taxon>
        <taxon>lamiids</taxon>
        <taxon>Boraginales</taxon>
        <taxon>Boraginaceae</taxon>
        <taxon>Boraginoideae</taxon>
        <taxon>Lithospermeae</taxon>
        <taxon>Lithospermum</taxon>
    </lineage>
</organism>
<dbReference type="AlphaFoldDB" id="A0AAV3R631"/>
<keyword evidence="3" id="KW-1185">Reference proteome</keyword>
<proteinExistence type="predicted"/>
<dbReference type="PANTHER" id="PTHR33116">
    <property type="entry name" value="REVERSE TRANSCRIPTASE ZINC-BINDING DOMAIN-CONTAINING PROTEIN-RELATED-RELATED"/>
    <property type="match status" value="1"/>
</dbReference>